<feature type="transmembrane region" description="Helical" evidence="1">
    <location>
        <begin position="42"/>
        <end position="60"/>
    </location>
</feature>
<sequence length="100" mass="10987">MMRPNSTAVIPCPLCRAPLRSTADYCTSCGAERHFGPRKTEVISSIVGGCVLLPGVSLLVRPFSLWTVLFALIGIGVGFFYAHVRFGVDRWFKGEGKIKR</sequence>
<reference evidence="2 3" key="1">
    <citation type="submission" date="2021-04" db="EMBL/GenBank/DDBJ databases">
        <title>The complete genome sequence of Neokomagataea sp. TBRC 2177.</title>
        <authorList>
            <person name="Charoenyingcharoen P."/>
            <person name="Yukphan P."/>
        </authorList>
    </citation>
    <scope>NUCLEOTIDE SEQUENCE [LARGE SCALE GENOMIC DNA]</scope>
    <source>
        <strain evidence="2 3">TBRC 2177</strain>
    </source>
</reference>
<gene>
    <name evidence="2" type="ORF">KB213_04790</name>
</gene>
<accession>A0ABS5E793</accession>
<comment type="caution">
    <text evidence="2">The sequence shown here is derived from an EMBL/GenBank/DDBJ whole genome shotgun (WGS) entry which is preliminary data.</text>
</comment>
<keyword evidence="3" id="KW-1185">Reference proteome</keyword>
<dbReference type="EMBL" id="JAGRQH010000002">
    <property type="protein sequence ID" value="MBR0559373.1"/>
    <property type="molecule type" value="Genomic_DNA"/>
</dbReference>
<name>A0ABS5E793_9PROT</name>
<evidence type="ECO:0008006" key="4">
    <source>
        <dbReference type="Google" id="ProtNLM"/>
    </source>
</evidence>
<proteinExistence type="predicted"/>
<keyword evidence="1" id="KW-0812">Transmembrane</keyword>
<feature type="transmembrane region" description="Helical" evidence="1">
    <location>
        <begin position="66"/>
        <end position="84"/>
    </location>
</feature>
<organism evidence="2 3">
    <name type="scientific">Neokomagataea anthophila</name>
    <dbReference type="NCBI Taxonomy" id="2826925"/>
    <lineage>
        <taxon>Bacteria</taxon>
        <taxon>Pseudomonadati</taxon>
        <taxon>Pseudomonadota</taxon>
        <taxon>Alphaproteobacteria</taxon>
        <taxon>Acetobacterales</taxon>
        <taxon>Acetobacteraceae</taxon>
        <taxon>Neokomagataea</taxon>
    </lineage>
</organism>
<protein>
    <recommendedName>
        <fullName evidence="4">Zinc ribbon domain-containing protein</fullName>
    </recommendedName>
</protein>
<evidence type="ECO:0000313" key="2">
    <source>
        <dbReference type="EMBL" id="MBR0559373.1"/>
    </source>
</evidence>
<keyword evidence="1" id="KW-1133">Transmembrane helix</keyword>
<dbReference type="Proteomes" id="UP000677812">
    <property type="component" value="Unassembled WGS sequence"/>
</dbReference>
<evidence type="ECO:0000313" key="3">
    <source>
        <dbReference type="Proteomes" id="UP000677812"/>
    </source>
</evidence>
<evidence type="ECO:0000256" key="1">
    <source>
        <dbReference type="SAM" id="Phobius"/>
    </source>
</evidence>
<keyword evidence="1" id="KW-0472">Membrane</keyword>